<dbReference type="EMBL" id="BPLQ01012749">
    <property type="protein sequence ID" value="GIY67490.1"/>
    <property type="molecule type" value="Genomic_DNA"/>
</dbReference>
<protein>
    <submittedName>
        <fullName evidence="2">Uncharacterized protein</fullName>
    </submittedName>
</protein>
<dbReference type="AlphaFoldDB" id="A0AAV4VBY9"/>
<feature type="region of interest" description="Disordered" evidence="1">
    <location>
        <begin position="58"/>
        <end position="83"/>
    </location>
</feature>
<comment type="caution">
    <text evidence="2">The sequence shown here is derived from an EMBL/GenBank/DDBJ whole genome shotgun (WGS) entry which is preliminary data.</text>
</comment>
<evidence type="ECO:0000313" key="3">
    <source>
        <dbReference type="Proteomes" id="UP001054837"/>
    </source>
</evidence>
<dbReference type="Proteomes" id="UP001054837">
    <property type="component" value="Unassembled WGS sequence"/>
</dbReference>
<organism evidence="2 3">
    <name type="scientific">Caerostris darwini</name>
    <dbReference type="NCBI Taxonomy" id="1538125"/>
    <lineage>
        <taxon>Eukaryota</taxon>
        <taxon>Metazoa</taxon>
        <taxon>Ecdysozoa</taxon>
        <taxon>Arthropoda</taxon>
        <taxon>Chelicerata</taxon>
        <taxon>Arachnida</taxon>
        <taxon>Araneae</taxon>
        <taxon>Araneomorphae</taxon>
        <taxon>Entelegynae</taxon>
        <taxon>Araneoidea</taxon>
        <taxon>Araneidae</taxon>
        <taxon>Caerostris</taxon>
    </lineage>
</organism>
<accession>A0AAV4VBY9</accession>
<keyword evidence="3" id="KW-1185">Reference proteome</keyword>
<evidence type="ECO:0000256" key="1">
    <source>
        <dbReference type="SAM" id="MobiDB-lite"/>
    </source>
</evidence>
<sequence length="83" mass="9845">MHTQKTITRTTDGERNRFRKTKLSIVLQEGLEPEGLWLNGGRRQQSANEDGLEMLEYKRRRKHGGKRRNQIRTNNSKKKKILQ</sequence>
<proteinExistence type="predicted"/>
<name>A0AAV4VBY9_9ARAC</name>
<reference evidence="2 3" key="1">
    <citation type="submission" date="2021-06" db="EMBL/GenBank/DDBJ databases">
        <title>Caerostris darwini draft genome.</title>
        <authorList>
            <person name="Kono N."/>
            <person name="Arakawa K."/>
        </authorList>
    </citation>
    <scope>NUCLEOTIDE SEQUENCE [LARGE SCALE GENOMIC DNA]</scope>
</reference>
<gene>
    <name evidence="2" type="ORF">CDAR_421811</name>
</gene>
<evidence type="ECO:0000313" key="2">
    <source>
        <dbReference type="EMBL" id="GIY67490.1"/>
    </source>
</evidence>